<dbReference type="PANTHER" id="PTHR16062">
    <property type="entry name" value="SWI/SNF-RELATED"/>
    <property type="match status" value="1"/>
</dbReference>
<dbReference type="Proteomes" id="UP000054988">
    <property type="component" value="Unassembled WGS sequence"/>
</dbReference>
<dbReference type="InterPro" id="IPR037382">
    <property type="entry name" value="Rsc/polybromo"/>
</dbReference>
<dbReference type="CDD" id="cd04369">
    <property type="entry name" value="Bromodomain"/>
    <property type="match status" value="1"/>
</dbReference>
<proteinExistence type="predicted"/>
<feature type="region of interest" description="Disordered" evidence="9">
    <location>
        <begin position="314"/>
        <end position="411"/>
    </location>
</feature>
<feature type="region of interest" description="Disordered" evidence="9">
    <location>
        <begin position="525"/>
        <end position="589"/>
    </location>
</feature>
<feature type="compositionally biased region" description="Low complexity" evidence="9">
    <location>
        <begin position="401"/>
        <end position="411"/>
    </location>
</feature>
<dbReference type="InterPro" id="IPR036427">
    <property type="entry name" value="Bromodomain-like_sf"/>
</dbReference>
<evidence type="ECO:0000256" key="2">
    <source>
        <dbReference type="ARBA" id="ARBA00022737"/>
    </source>
</evidence>
<dbReference type="EMBL" id="LATX01002176">
    <property type="protein sequence ID" value="KTB33444.1"/>
    <property type="molecule type" value="Genomic_DNA"/>
</dbReference>
<dbReference type="PRINTS" id="PR01217">
    <property type="entry name" value="PRICHEXTENSN"/>
</dbReference>
<dbReference type="GO" id="GO:0016586">
    <property type="term" value="C:RSC-type complex"/>
    <property type="evidence" value="ECO:0007669"/>
    <property type="project" value="InterPro"/>
</dbReference>
<keyword evidence="2" id="KW-0677">Repeat</keyword>
<dbReference type="GO" id="GO:0003682">
    <property type="term" value="F:chromatin binding"/>
    <property type="evidence" value="ECO:0007669"/>
    <property type="project" value="TreeGrafter"/>
</dbReference>
<reference evidence="11 12" key="1">
    <citation type="submission" date="2015-12" db="EMBL/GenBank/DDBJ databases">
        <title>Draft genome sequence of Moniliophthora roreri, the causal agent of frosty pod rot of cacao.</title>
        <authorList>
            <person name="Aime M.C."/>
            <person name="Diaz-Valderrama J.R."/>
            <person name="Kijpornyongpan T."/>
            <person name="Phillips-Mora W."/>
        </authorList>
    </citation>
    <scope>NUCLEOTIDE SEQUENCE [LARGE SCALE GENOMIC DNA]</scope>
    <source>
        <strain evidence="11 12">MCA 2952</strain>
    </source>
</reference>
<evidence type="ECO:0000313" key="12">
    <source>
        <dbReference type="Proteomes" id="UP000054988"/>
    </source>
</evidence>
<evidence type="ECO:0000256" key="8">
    <source>
        <dbReference type="PROSITE-ProRule" id="PRU00035"/>
    </source>
</evidence>
<keyword evidence="6" id="KW-0804">Transcription</keyword>
<accession>A0A0W0FB29</accession>
<feature type="domain" description="Bromo" evidence="10">
    <location>
        <begin position="71"/>
        <end position="141"/>
    </location>
</feature>
<evidence type="ECO:0000256" key="4">
    <source>
        <dbReference type="ARBA" id="ARBA00023015"/>
    </source>
</evidence>
<keyword evidence="3" id="KW-0156">Chromatin regulator</keyword>
<dbReference type="PANTHER" id="PTHR16062:SF19">
    <property type="entry name" value="PROTEIN POLYBROMO-1"/>
    <property type="match status" value="1"/>
</dbReference>
<dbReference type="Pfam" id="PF00439">
    <property type="entry name" value="Bromodomain"/>
    <property type="match status" value="2"/>
</dbReference>
<feature type="compositionally biased region" description="Low complexity" evidence="9">
    <location>
        <begin position="334"/>
        <end position="343"/>
    </location>
</feature>
<gene>
    <name evidence="11" type="ORF">WG66_14062</name>
</gene>
<name>A0A0W0FB29_MONRR</name>
<dbReference type="AlphaFoldDB" id="A0A0W0FB29"/>
<feature type="compositionally biased region" description="Polar residues" evidence="9">
    <location>
        <begin position="320"/>
        <end position="331"/>
    </location>
</feature>
<feature type="compositionally biased region" description="Low complexity" evidence="9">
    <location>
        <begin position="567"/>
        <end position="576"/>
    </location>
</feature>
<dbReference type="SUPFAM" id="SSF47370">
    <property type="entry name" value="Bromodomain"/>
    <property type="match status" value="2"/>
</dbReference>
<dbReference type="Gene3D" id="1.20.920.10">
    <property type="entry name" value="Bromodomain-like"/>
    <property type="match status" value="2"/>
</dbReference>
<dbReference type="SMART" id="SM00297">
    <property type="entry name" value="BROMO"/>
    <property type="match status" value="2"/>
</dbReference>
<dbReference type="GO" id="GO:0006368">
    <property type="term" value="P:transcription elongation by RNA polymerase II"/>
    <property type="evidence" value="ECO:0007669"/>
    <property type="project" value="TreeGrafter"/>
</dbReference>
<evidence type="ECO:0000256" key="3">
    <source>
        <dbReference type="ARBA" id="ARBA00022853"/>
    </source>
</evidence>
<evidence type="ECO:0000259" key="10">
    <source>
        <dbReference type="PROSITE" id="PS50014"/>
    </source>
</evidence>
<feature type="region of interest" description="Disordered" evidence="9">
    <location>
        <begin position="1"/>
        <end position="55"/>
    </location>
</feature>
<evidence type="ECO:0000256" key="5">
    <source>
        <dbReference type="ARBA" id="ARBA00023117"/>
    </source>
</evidence>
<feature type="domain" description="Bromo" evidence="10">
    <location>
        <begin position="191"/>
        <end position="261"/>
    </location>
</feature>
<feature type="compositionally biased region" description="Basic and acidic residues" evidence="9">
    <location>
        <begin position="41"/>
        <end position="55"/>
    </location>
</feature>
<keyword evidence="4" id="KW-0805">Transcription regulation</keyword>
<organism evidence="11 12">
    <name type="scientific">Moniliophthora roreri</name>
    <name type="common">Frosty pod rot fungus</name>
    <name type="synonym">Monilia roreri</name>
    <dbReference type="NCBI Taxonomy" id="221103"/>
    <lineage>
        <taxon>Eukaryota</taxon>
        <taxon>Fungi</taxon>
        <taxon>Dikarya</taxon>
        <taxon>Basidiomycota</taxon>
        <taxon>Agaricomycotina</taxon>
        <taxon>Agaricomycetes</taxon>
        <taxon>Agaricomycetidae</taxon>
        <taxon>Agaricales</taxon>
        <taxon>Marasmiineae</taxon>
        <taxon>Marasmiaceae</taxon>
        <taxon>Moniliophthora</taxon>
    </lineage>
</organism>
<evidence type="ECO:0000313" key="11">
    <source>
        <dbReference type="EMBL" id="KTB33444.1"/>
    </source>
</evidence>
<evidence type="ECO:0000256" key="9">
    <source>
        <dbReference type="SAM" id="MobiDB-lite"/>
    </source>
</evidence>
<evidence type="ECO:0000256" key="7">
    <source>
        <dbReference type="ARBA" id="ARBA00023242"/>
    </source>
</evidence>
<keyword evidence="5 8" id="KW-0103">Bromodomain</keyword>
<comment type="caution">
    <text evidence="11">The sequence shown here is derived from an EMBL/GenBank/DDBJ whole genome shotgun (WGS) entry which is preliminary data.</text>
</comment>
<dbReference type="GO" id="GO:0006338">
    <property type="term" value="P:chromatin remodeling"/>
    <property type="evidence" value="ECO:0007669"/>
    <property type="project" value="InterPro"/>
</dbReference>
<feature type="compositionally biased region" description="Low complexity" evidence="9">
    <location>
        <begin position="370"/>
        <end position="389"/>
    </location>
</feature>
<sequence>MGKRELAALGAGAGVDEGSSRASRRKISHGGSSDVDMADSEPARDASSKEQAREQGLKLWQTVKDAMRECVGRSLTTHFMKQPPRRTYPDYYELIQHPIALEDIKKKLESRTYPDLEAVRADLELCFNNAKSYNVKDSEIYLDAKELLKLTNKAYNKLVPSEDGEHKHKPPSLSRLIKSRLQKLVAKTDDDGRVISDMFMELPSRKEWPIYYKEIKRPQCFENIFKRIKRKEYQSSSEFAVDVELVFSNALHFNQEHSQVWEDAVTLRDYFRTLMADMPPPFDLPQYSKPSNNKIKIKMPATHPPPIATAATTATISHSQVQPTASTSTTLRLPAAKPAAQPPVKTETTPKPSPASLPSLPNTNDINVNKTSTAAAPSTAPTATAAPKSTPKPVPAPTPAPKAATPAPASIAPAAPPTLTLAPTPVAPIQTYASLAQYVAKPSPTPAPEPVVKPPAEVPAILQSTSSSPAPPPAPQCRLKFVRIKTEPRGRLIYLDQRDGVSNWVMRFDKAESSLCVQEVAFVDDLDGDSSGGEEDADEEVDMEVDSGPKAVKKKRGRGRPPKNTRAAAAAAKATAPVKSSPPQKKRAVRGEIQVKINGTVVGGKEGESGRWTVELTTGSNILEVGEKGGTVWKVYAERIG</sequence>
<evidence type="ECO:0000256" key="6">
    <source>
        <dbReference type="ARBA" id="ARBA00023163"/>
    </source>
</evidence>
<evidence type="ECO:0000256" key="1">
    <source>
        <dbReference type="ARBA" id="ARBA00004123"/>
    </source>
</evidence>
<feature type="compositionally biased region" description="Acidic residues" evidence="9">
    <location>
        <begin position="525"/>
        <end position="545"/>
    </location>
</feature>
<dbReference type="PRINTS" id="PR00503">
    <property type="entry name" value="BROMODOMAIN"/>
</dbReference>
<dbReference type="InterPro" id="IPR001487">
    <property type="entry name" value="Bromodomain"/>
</dbReference>
<feature type="compositionally biased region" description="Pro residues" evidence="9">
    <location>
        <begin position="390"/>
        <end position="400"/>
    </location>
</feature>
<feature type="compositionally biased region" description="Basic residues" evidence="9">
    <location>
        <begin position="551"/>
        <end position="563"/>
    </location>
</feature>
<comment type="subcellular location">
    <subcellularLocation>
        <location evidence="1">Nucleus</location>
    </subcellularLocation>
</comment>
<keyword evidence="7" id="KW-0539">Nucleus</keyword>
<dbReference type="eggNOG" id="KOG1827">
    <property type="taxonomic scope" value="Eukaryota"/>
</dbReference>
<dbReference type="PROSITE" id="PS50014">
    <property type="entry name" value="BROMODOMAIN_2"/>
    <property type="match status" value="2"/>
</dbReference>
<protein>
    <submittedName>
        <fullName evidence="11">Putative RSC complex protein</fullName>
    </submittedName>
</protein>